<keyword evidence="6 11" id="KW-0472">Membrane</keyword>
<evidence type="ECO:0000256" key="10">
    <source>
        <dbReference type="RuleBase" id="RU000688"/>
    </source>
</evidence>
<dbReference type="SUPFAM" id="SSF81321">
    <property type="entry name" value="Family A G protein-coupled receptor-like"/>
    <property type="match status" value="1"/>
</dbReference>
<sequence length="290" mass="33188">MVIKIVTDIRIALCILALLTNGIVLFLQLKLKSFLEISLVFALSLSVADAVYSLGVLLETLAFRHQNDKSISPFLFSAIATAGHFLSYVSVILVAVDRYLSLCAFPIRYKTIVSLKKYYVISGISWIRACAHAFTLRYSFPPGHYFGSLETFITPSIAVIICAVIYLKLYVSTSRSMRRTMGNVDRDEVVRRTKQSRKLLTAIALILFTNCALLIPSRGYNLYLSLKPLRFLYFKNIFWVNIFYNLQTFNSVMNPLIYWRQVLLQDLQLCKGEIRQTNLQNQNVTMQFTD</sequence>
<name>A0A9Q1BCS1_HOLLE</name>
<evidence type="ECO:0000256" key="8">
    <source>
        <dbReference type="ARBA" id="ARBA00023180"/>
    </source>
</evidence>
<gene>
    <name evidence="13" type="ORF">HOLleu_41669</name>
</gene>
<dbReference type="GO" id="GO:0004930">
    <property type="term" value="F:G protein-coupled receptor activity"/>
    <property type="evidence" value="ECO:0007669"/>
    <property type="project" value="UniProtKB-KW"/>
</dbReference>
<keyword evidence="5 10" id="KW-0297">G-protein coupled receptor</keyword>
<feature type="transmembrane region" description="Helical" evidence="11">
    <location>
        <begin position="6"/>
        <end position="27"/>
    </location>
</feature>
<dbReference type="AlphaFoldDB" id="A0A9Q1BCS1"/>
<reference evidence="13" key="1">
    <citation type="submission" date="2021-10" db="EMBL/GenBank/DDBJ databases">
        <title>Tropical sea cucumber genome reveals ecological adaptation and Cuvierian tubules defense mechanism.</title>
        <authorList>
            <person name="Chen T."/>
        </authorList>
    </citation>
    <scope>NUCLEOTIDE SEQUENCE</scope>
    <source>
        <strain evidence="13">Nanhai2018</strain>
        <tissue evidence="13">Muscle</tissue>
    </source>
</reference>
<keyword evidence="14" id="KW-1185">Reference proteome</keyword>
<keyword evidence="4 11" id="KW-1133">Transmembrane helix</keyword>
<evidence type="ECO:0000256" key="9">
    <source>
        <dbReference type="ARBA" id="ARBA00023224"/>
    </source>
</evidence>
<keyword evidence="2" id="KW-1003">Cell membrane</keyword>
<dbReference type="OrthoDB" id="5970330at2759"/>
<comment type="subcellular location">
    <subcellularLocation>
        <location evidence="1">Cell membrane</location>
        <topology evidence="1">Multi-pass membrane protein</topology>
    </subcellularLocation>
</comment>
<feature type="domain" description="G-protein coupled receptors family 1 profile" evidence="12">
    <location>
        <begin position="20"/>
        <end position="258"/>
    </location>
</feature>
<dbReference type="CDD" id="cd00637">
    <property type="entry name" value="7tm_classA_rhodopsin-like"/>
    <property type="match status" value="1"/>
</dbReference>
<evidence type="ECO:0000256" key="2">
    <source>
        <dbReference type="ARBA" id="ARBA00022475"/>
    </source>
</evidence>
<dbReference type="Pfam" id="PF00001">
    <property type="entry name" value="7tm_1"/>
    <property type="match status" value="1"/>
</dbReference>
<evidence type="ECO:0000256" key="3">
    <source>
        <dbReference type="ARBA" id="ARBA00022692"/>
    </source>
</evidence>
<accession>A0A9Q1BCS1</accession>
<comment type="caution">
    <text evidence="13">The sequence shown here is derived from an EMBL/GenBank/DDBJ whole genome shotgun (WGS) entry which is preliminary data.</text>
</comment>
<evidence type="ECO:0000313" key="13">
    <source>
        <dbReference type="EMBL" id="KAJ8019892.1"/>
    </source>
</evidence>
<dbReference type="Gene3D" id="1.20.1070.10">
    <property type="entry name" value="Rhodopsin 7-helix transmembrane proteins"/>
    <property type="match status" value="1"/>
</dbReference>
<protein>
    <recommendedName>
        <fullName evidence="12">G-protein coupled receptors family 1 profile domain-containing protein</fullName>
    </recommendedName>
</protein>
<dbReference type="PRINTS" id="PR00237">
    <property type="entry name" value="GPCRRHODOPSN"/>
</dbReference>
<keyword evidence="9 10" id="KW-0807">Transducer</keyword>
<dbReference type="PROSITE" id="PS50262">
    <property type="entry name" value="G_PROTEIN_RECEP_F1_2"/>
    <property type="match status" value="1"/>
</dbReference>
<dbReference type="GO" id="GO:0005886">
    <property type="term" value="C:plasma membrane"/>
    <property type="evidence" value="ECO:0007669"/>
    <property type="project" value="UniProtKB-SubCell"/>
</dbReference>
<dbReference type="PANTHER" id="PTHR24246:SF27">
    <property type="entry name" value="ADENOSINE RECEPTOR, ISOFORM A"/>
    <property type="match status" value="1"/>
</dbReference>
<dbReference type="EMBL" id="JAIZAY010000023">
    <property type="protein sequence ID" value="KAJ8019892.1"/>
    <property type="molecule type" value="Genomic_DNA"/>
</dbReference>
<proteinExistence type="inferred from homology"/>
<feature type="transmembrane region" description="Helical" evidence="11">
    <location>
        <begin position="74"/>
        <end position="97"/>
    </location>
</feature>
<dbReference type="PROSITE" id="PS00237">
    <property type="entry name" value="G_PROTEIN_RECEP_F1_1"/>
    <property type="match status" value="1"/>
</dbReference>
<dbReference type="PANTHER" id="PTHR24246">
    <property type="entry name" value="OLFACTORY RECEPTOR AND ADENOSINE RECEPTOR"/>
    <property type="match status" value="1"/>
</dbReference>
<evidence type="ECO:0000313" key="14">
    <source>
        <dbReference type="Proteomes" id="UP001152320"/>
    </source>
</evidence>
<evidence type="ECO:0000256" key="4">
    <source>
        <dbReference type="ARBA" id="ARBA00022989"/>
    </source>
</evidence>
<feature type="transmembrane region" description="Helical" evidence="11">
    <location>
        <begin position="34"/>
        <end position="54"/>
    </location>
</feature>
<dbReference type="InterPro" id="IPR017452">
    <property type="entry name" value="GPCR_Rhodpsn_7TM"/>
</dbReference>
<comment type="similarity">
    <text evidence="10">Belongs to the G-protein coupled receptor 1 family.</text>
</comment>
<evidence type="ECO:0000256" key="1">
    <source>
        <dbReference type="ARBA" id="ARBA00004651"/>
    </source>
</evidence>
<evidence type="ECO:0000256" key="6">
    <source>
        <dbReference type="ARBA" id="ARBA00023136"/>
    </source>
</evidence>
<feature type="transmembrane region" description="Helical" evidence="11">
    <location>
        <begin position="199"/>
        <end position="217"/>
    </location>
</feature>
<keyword evidence="8" id="KW-0325">Glycoprotein</keyword>
<keyword evidence="3 10" id="KW-0812">Transmembrane</keyword>
<evidence type="ECO:0000259" key="12">
    <source>
        <dbReference type="PROSITE" id="PS50262"/>
    </source>
</evidence>
<feature type="transmembrane region" description="Helical" evidence="11">
    <location>
        <begin position="152"/>
        <end position="171"/>
    </location>
</feature>
<evidence type="ECO:0000256" key="7">
    <source>
        <dbReference type="ARBA" id="ARBA00023170"/>
    </source>
</evidence>
<evidence type="ECO:0000256" key="11">
    <source>
        <dbReference type="SAM" id="Phobius"/>
    </source>
</evidence>
<feature type="transmembrane region" description="Helical" evidence="11">
    <location>
        <begin position="237"/>
        <end position="259"/>
    </location>
</feature>
<keyword evidence="7 10" id="KW-0675">Receptor</keyword>
<dbReference type="Proteomes" id="UP001152320">
    <property type="component" value="Chromosome 23"/>
</dbReference>
<evidence type="ECO:0000256" key="5">
    <source>
        <dbReference type="ARBA" id="ARBA00023040"/>
    </source>
</evidence>
<organism evidence="13 14">
    <name type="scientific">Holothuria leucospilota</name>
    <name type="common">Black long sea cucumber</name>
    <name type="synonym">Mertensiothuria leucospilota</name>
    <dbReference type="NCBI Taxonomy" id="206669"/>
    <lineage>
        <taxon>Eukaryota</taxon>
        <taxon>Metazoa</taxon>
        <taxon>Echinodermata</taxon>
        <taxon>Eleutherozoa</taxon>
        <taxon>Echinozoa</taxon>
        <taxon>Holothuroidea</taxon>
        <taxon>Aspidochirotacea</taxon>
        <taxon>Aspidochirotida</taxon>
        <taxon>Holothuriidae</taxon>
        <taxon>Holothuria</taxon>
    </lineage>
</organism>
<dbReference type="InterPro" id="IPR000276">
    <property type="entry name" value="GPCR_Rhodpsn"/>
</dbReference>